<keyword evidence="3" id="KW-1185">Reference proteome</keyword>
<sequence>MSSGISGSENKSRKTGKRSENVASSKRKALSKETVEDSDNEWDYKPPAGAVLCDRDVDFGEFDWDTIKDDENLELWVVRIPNSLKAKYINDLKLNAPSSSITAKIGTVDRKTASYDIWSLGEDENDVVGGEEVKGLSCLLPRQRKGGKLFQAPKPIARHLVITAKPDVPTPAHAEDARPVAYQNPPRPRYPAEVLTHRFAPLGSLVGTSDSQEAMDVDEPEKPTKPIRSSQNSPAKSPRTKRNVPAETGEITKKRRKAGDEESTKKTK</sequence>
<dbReference type="Pfam" id="PF08208">
    <property type="entry name" value="RNA_polI_A34"/>
    <property type="match status" value="1"/>
</dbReference>
<dbReference type="GO" id="GO:0006360">
    <property type="term" value="P:transcription by RNA polymerase I"/>
    <property type="evidence" value="ECO:0007669"/>
    <property type="project" value="InterPro"/>
</dbReference>
<feature type="compositionally biased region" description="Basic and acidic residues" evidence="1">
    <location>
        <begin position="258"/>
        <end position="268"/>
    </location>
</feature>
<dbReference type="EMBL" id="KB467942">
    <property type="protein sequence ID" value="PCH38631.1"/>
    <property type="molecule type" value="Genomic_DNA"/>
</dbReference>
<evidence type="ECO:0000313" key="2">
    <source>
        <dbReference type="EMBL" id="PCH38631.1"/>
    </source>
</evidence>
<dbReference type="OMA" id="VEVWVIR"/>
<feature type="region of interest" description="Disordered" evidence="1">
    <location>
        <begin position="167"/>
        <end position="189"/>
    </location>
</feature>
<gene>
    <name evidence="2" type="ORF">WOLCODRAFT_136373</name>
</gene>
<evidence type="ECO:0000313" key="3">
    <source>
        <dbReference type="Proteomes" id="UP000218811"/>
    </source>
</evidence>
<accession>A0A2H3J9N2</accession>
<evidence type="ECO:0000256" key="1">
    <source>
        <dbReference type="SAM" id="MobiDB-lite"/>
    </source>
</evidence>
<dbReference type="Gene3D" id="6.20.250.70">
    <property type="match status" value="1"/>
</dbReference>
<dbReference type="Proteomes" id="UP000218811">
    <property type="component" value="Unassembled WGS sequence"/>
</dbReference>
<proteinExistence type="predicted"/>
<reference evidence="2 3" key="1">
    <citation type="journal article" date="2012" name="Science">
        <title>The Paleozoic origin of enzymatic lignin decomposition reconstructed from 31 fungal genomes.</title>
        <authorList>
            <person name="Floudas D."/>
            <person name="Binder M."/>
            <person name="Riley R."/>
            <person name="Barry K."/>
            <person name="Blanchette R.A."/>
            <person name="Henrissat B."/>
            <person name="Martinez A.T."/>
            <person name="Otillar R."/>
            <person name="Spatafora J.W."/>
            <person name="Yadav J.S."/>
            <person name="Aerts A."/>
            <person name="Benoit I."/>
            <person name="Boyd A."/>
            <person name="Carlson A."/>
            <person name="Copeland A."/>
            <person name="Coutinho P.M."/>
            <person name="de Vries R.P."/>
            <person name="Ferreira P."/>
            <person name="Findley K."/>
            <person name="Foster B."/>
            <person name="Gaskell J."/>
            <person name="Glotzer D."/>
            <person name="Gorecki P."/>
            <person name="Heitman J."/>
            <person name="Hesse C."/>
            <person name="Hori C."/>
            <person name="Igarashi K."/>
            <person name="Jurgens J.A."/>
            <person name="Kallen N."/>
            <person name="Kersten P."/>
            <person name="Kohler A."/>
            <person name="Kuees U."/>
            <person name="Kumar T.K.A."/>
            <person name="Kuo A."/>
            <person name="LaButti K."/>
            <person name="Larrondo L.F."/>
            <person name="Lindquist E."/>
            <person name="Ling A."/>
            <person name="Lombard V."/>
            <person name="Lucas S."/>
            <person name="Lundell T."/>
            <person name="Martin R."/>
            <person name="McLaughlin D.J."/>
            <person name="Morgenstern I."/>
            <person name="Morin E."/>
            <person name="Murat C."/>
            <person name="Nagy L.G."/>
            <person name="Nolan M."/>
            <person name="Ohm R.A."/>
            <person name="Patyshakuliyeva A."/>
            <person name="Rokas A."/>
            <person name="Ruiz-Duenas F.J."/>
            <person name="Sabat G."/>
            <person name="Salamov A."/>
            <person name="Samejima M."/>
            <person name="Schmutz J."/>
            <person name="Slot J.C."/>
            <person name="St John F."/>
            <person name="Stenlid J."/>
            <person name="Sun H."/>
            <person name="Sun S."/>
            <person name="Syed K."/>
            <person name="Tsang A."/>
            <person name="Wiebenga A."/>
            <person name="Young D."/>
            <person name="Pisabarro A."/>
            <person name="Eastwood D.C."/>
            <person name="Martin F."/>
            <person name="Cullen D."/>
            <person name="Grigoriev I.V."/>
            <person name="Hibbett D.S."/>
        </authorList>
    </citation>
    <scope>NUCLEOTIDE SEQUENCE [LARGE SCALE GENOMIC DNA]</scope>
    <source>
        <strain evidence="2 3">MD-104</strain>
    </source>
</reference>
<organism evidence="2 3">
    <name type="scientific">Wolfiporia cocos (strain MD-104)</name>
    <name type="common">Brown rot fungus</name>
    <dbReference type="NCBI Taxonomy" id="742152"/>
    <lineage>
        <taxon>Eukaryota</taxon>
        <taxon>Fungi</taxon>
        <taxon>Dikarya</taxon>
        <taxon>Basidiomycota</taxon>
        <taxon>Agaricomycotina</taxon>
        <taxon>Agaricomycetes</taxon>
        <taxon>Polyporales</taxon>
        <taxon>Phaeolaceae</taxon>
        <taxon>Wolfiporia</taxon>
    </lineage>
</organism>
<dbReference type="OrthoDB" id="76224at2759"/>
<protein>
    <submittedName>
        <fullName evidence="2">Uncharacterized protein</fullName>
    </submittedName>
</protein>
<dbReference type="AlphaFoldDB" id="A0A2H3J9N2"/>
<feature type="region of interest" description="Disordered" evidence="1">
    <location>
        <begin position="201"/>
        <end position="268"/>
    </location>
</feature>
<name>A0A2H3J9N2_WOLCO</name>
<dbReference type="InterPro" id="IPR013240">
    <property type="entry name" value="DNA-dir_RNA_pol1_su_RPA34"/>
</dbReference>
<feature type="region of interest" description="Disordered" evidence="1">
    <location>
        <begin position="1"/>
        <end position="47"/>
    </location>
</feature>